<evidence type="ECO:0000256" key="2">
    <source>
        <dbReference type="ARBA" id="ARBA00010231"/>
    </source>
</evidence>
<feature type="domain" description="Alpha-D-phosphohexomutase alpha/beta/alpha" evidence="10">
    <location>
        <begin position="235"/>
        <end position="336"/>
    </location>
</feature>
<dbReference type="PANTHER" id="PTHR45745">
    <property type="entry name" value="PHOSPHOMANNOMUTASE 45A"/>
    <property type="match status" value="1"/>
</dbReference>
<dbReference type="InterPro" id="IPR005843">
    <property type="entry name" value="A-D-PHexomutase_C"/>
</dbReference>
<dbReference type="AlphaFoldDB" id="A0A7J5AZL2"/>
<evidence type="ECO:0000313" key="13">
    <source>
        <dbReference type="Proteomes" id="UP000490386"/>
    </source>
</evidence>
<keyword evidence="5 7" id="KW-0460">Magnesium</keyword>
<dbReference type="GO" id="GO:0008973">
    <property type="term" value="F:phosphopentomutase activity"/>
    <property type="evidence" value="ECO:0007669"/>
    <property type="project" value="TreeGrafter"/>
</dbReference>
<dbReference type="InterPro" id="IPR005845">
    <property type="entry name" value="A-D-PHexomutase_a/b/a-II"/>
</dbReference>
<evidence type="ECO:0000256" key="4">
    <source>
        <dbReference type="ARBA" id="ARBA00022723"/>
    </source>
</evidence>
<evidence type="ECO:0000259" key="11">
    <source>
        <dbReference type="Pfam" id="PF02880"/>
    </source>
</evidence>
<evidence type="ECO:0000259" key="8">
    <source>
        <dbReference type="Pfam" id="PF00408"/>
    </source>
</evidence>
<dbReference type="RefSeq" id="WP_151424097.1">
    <property type="nucleotide sequence ID" value="NZ_CANKVH010000003.1"/>
</dbReference>
<gene>
    <name evidence="12" type="ORF">F8O03_12150</name>
</gene>
<keyword evidence="3" id="KW-0597">Phosphoprotein</keyword>
<dbReference type="PANTHER" id="PTHR45745:SF1">
    <property type="entry name" value="PHOSPHOGLUCOMUTASE 2B-RELATED"/>
    <property type="match status" value="1"/>
</dbReference>
<comment type="similarity">
    <text evidence="2 7">Belongs to the phosphohexose mutase family.</text>
</comment>
<dbReference type="GO" id="GO:0000287">
    <property type="term" value="F:magnesium ion binding"/>
    <property type="evidence" value="ECO:0007669"/>
    <property type="project" value="InterPro"/>
</dbReference>
<comment type="cofactor">
    <cofactor evidence="1">
        <name>Mg(2+)</name>
        <dbReference type="ChEBI" id="CHEBI:18420"/>
    </cofactor>
</comment>
<protein>
    <submittedName>
        <fullName evidence="12">Phospho-sugar mutase</fullName>
    </submittedName>
</protein>
<dbReference type="CDD" id="cd05799">
    <property type="entry name" value="PGM2"/>
    <property type="match status" value="1"/>
</dbReference>
<dbReference type="InterPro" id="IPR016066">
    <property type="entry name" value="A-D-PHexomutase_CS"/>
</dbReference>
<dbReference type="OrthoDB" id="9806956at2"/>
<dbReference type="InterPro" id="IPR005844">
    <property type="entry name" value="A-D-PHexomutase_a/b/a-I"/>
</dbReference>
<evidence type="ECO:0000256" key="6">
    <source>
        <dbReference type="ARBA" id="ARBA00023235"/>
    </source>
</evidence>
<evidence type="ECO:0000313" key="12">
    <source>
        <dbReference type="EMBL" id="KAB1637050.1"/>
    </source>
</evidence>
<dbReference type="Gene3D" id="3.30.310.50">
    <property type="entry name" value="Alpha-D-phosphohexomutase, C-terminal domain"/>
    <property type="match status" value="1"/>
</dbReference>
<keyword evidence="6" id="KW-0413">Isomerase</keyword>
<name>A0A7J5AZL2_9MICO</name>
<dbReference type="GO" id="GO:0006166">
    <property type="term" value="P:purine ribonucleoside salvage"/>
    <property type="evidence" value="ECO:0007669"/>
    <property type="project" value="TreeGrafter"/>
</dbReference>
<keyword evidence="4 7" id="KW-0479">Metal-binding</keyword>
<dbReference type="SUPFAM" id="SSF53738">
    <property type="entry name" value="Phosphoglucomutase, first 3 domains"/>
    <property type="match status" value="3"/>
</dbReference>
<evidence type="ECO:0000256" key="7">
    <source>
        <dbReference type="RuleBase" id="RU004326"/>
    </source>
</evidence>
<dbReference type="Pfam" id="PF02880">
    <property type="entry name" value="PGM_PMM_III"/>
    <property type="match status" value="1"/>
</dbReference>
<dbReference type="SUPFAM" id="SSF55957">
    <property type="entry name" value="Phosphoglucomutase, C-terminal domain"/>
    <property type="match status" value="1"/>
</dbReference>
<dbReference type="EMBL" id="WBJX01000004">
    <property type="protein sequence ID" value="KAB1637050.1"/>
    <property type="molecule type" value="Genomic_DNA"/>
</dbReference>
<feature type="domain" description="Alpha-D-phosphohexomutase alpha/beta/alpha" evidence="9">
    <location>
        <begin position="72"/>
        <end position="207"/>
    </location>
</feature>
<dbReference type="PROSITE" id="PS00710">
    <property type="entry name" value="PGM_PMM"/>
    <property type="match status" value="1"/>
</dbReference>
<reference evidence="12 13" key="1">
    <citation type="submission" date="2019-09" db="EMBL/GenBank/DDBJ databases">
        <title>Phylogeny of genus Pseudoclavibacter and closely related genus.</title>
        <authorList>
            <person name="Li Y."/>
        </authorList>
    </citation>
    <scope>NUCLEOTIDE SEQUENCE [LARGE SCALE GENOMIC DNA]</scope>
    <source>
        <strain evidence="12 13">THG-MD12</strain>
    </source>
</reference>
<dbReference type="InterPro" id="IPR016055">
    <property type="entry name" value="A-D-PHexomutase_a/b/a-I/II/III"/>
</dbReference>
<dbReference type="Proteomes" id="UP000490386">
    <property type="component" value="Unassembled WGS sequence"/>
</dbReference>
<dbReference type="Gene3D" id="3.40.120.10">
    <property type="entry name" value="Alpha-D-Glucose-1,6-Bisphosphate, subunit A, domain 3"/>
    <property type="match status" value="3"/>
</dbReference>
<dbReference type="GO" id="GO:0005975">
    <property type="term" value="P:carbohydrate metabolic process"/>
    <property type="evidence" value="ECO:0007669"/>
    <property type="project" value="InterPro"/>
</dbReference>
<dbReference type="Pfam" id="PF02879">
    <property type="entry name" value="PGM_PMM_II"/>
    <property type="match status" value="1"/>
</dbReference>
<organism evidence="12 13">
    <name type="scientific">Pseudoclavibacter terrae</name>
    <dbReference type="NCBI Taxonomy" id="1530195"/>
    <lineage>
        <taxon>Bacteria</taxon>
        <taxon>Bacillati</taxon>
        <taxon>Actinomycetota</taxon>
        <taxon>Actinomycetes</taxon>
        <taxon>Micrococcales</taxon>
        <taxon>Microbacteriaceae</taxon>
        <taxon>Pseudoclavibacter</taxon>
    </lineage>
</organism>
<dbReference type="InterPro" id="IPR036900">
    <property type="entry name" value="A-D-PHexomutase_C_sf"/>
</dbReference>
<evidence type="ECO:0000256" key="3">
    <source>
        <dbReference type="ARBA" id="ARBA00022553"/>
    </source>
</evidence>
<feature type="domain" description="Alpha-D-phosphohexomutase alpha/beta/alpha" evidence="11">
    <location>
        <begin position="345"/>
        <end position="440"/>
    </location>
</feature>
<proteinExistence type="inferred from homology"/>
<feature type="domain" description="Alpha-D-phosphohexomutase C-terminal" evidence="8">
    <location>
        <begin position="476"/>
        <end position="545"/>
    </location>
</feature>
<dbReference type="Pfam" id="PF00408">
    <property type="entry name" value="PGM_PMM_IV"/>
    <property type="match status" value="1"/>
</dbReference>
<sequence>MSGLARQLQVALRHNAVAWLAQDPDELTRAELQELIHAAGDVSPELTVIEDTDTSERARAWRELHDRFSARLAFGTAGLRGRLGAGPNRMNRVLVAQAARGFADFLLSREESPSIVVGYDARNNSKRFAEDTAEIMQAAGVAATILPRQLPTPVLAFAVRRLGASAGVMVTASHNPKWDNGYKVYLGGADDGSQIVAPVDAEIAAAIGAVAAGTTVPEIPRSTDYATADESIVSEYVSATASLLRGTPSDVRFVYTPLHGVGWETFRAVIAELGVAEPVVVAQQVEPDGAFPTLDFPNPEEPGALDLAYETADAAGIDLVIAHDPDADRLAVAVKDAAGWRRFGGNDIGKILGWRAAEQAKADGVHGTLATSVVSAPALGRIAHEYGLDYAETPTGFKWISRAPNILYGYEEALGYLVNPETVHDKDGISASVAILELIMGLQAEGRTLIDHDDAFAERFGTFVSTQVSVRFDDITEIPRVMAVLRGNTPTEVGGVEVLETGDLSGDEVPIDLLRYQLADGTRVMVRPSGTEPKIKVYVDASSEDGSPAERAADAEAKAARAGEALRVTLTTA</sequence>
<dbReference type="Pfam" id="PF02878">
    <property type="entry name" value="PGM_PMM_I"/>
    <property type="match status" value="1"/>
</dbReference>
<comment type="caution">
    <text evidence="12">The sequence shown here is derived from an EMBL/GenBank/DDBJ whole genome shotgun (WGS) entry which is preliminary data.</text>
</comment>
<evidence type="ECO:0000256" key="1">
    <source>
        <dbReference type="ARBA" id="ARBA00001946"/>
    </source>
</evidence>
<evidence type="ECO:0000259" key="9">
    <source>
        <dbReference type="Pfam" id="PF02878"/>
    </source>
</evidence>
<accession>A0A7J5AZL2</accession>
<evidence type="ECO:0000256" key="5">
    <source>
        <dbReference type="ARBA" id="ARBA00022842"/>
    </source>
</evidence>
<evidence type="ECO:0000259" key="10">
    <source>
        <dbReference type="Pfam" id="PF02879"/>
    </source>
</evidence>
<keyword evidence="13" id="KW-1185">Reference proteome</keyword>
<dbReference type="InterPro" id="IPR005846">
    <property type="entry name" value="A-D-PHexomutase_a/b/a-III"/>
</dbReference>